<comment type="caution">
    <text evidence="1">The sequence shown here is derived from an EMBL/GenBank/DDBJ whole genome shotgun (WGS) entry which is preliminary data.</text>
</comment>
<evidence type="ECO:0000313" key="1">
    <source>
        <dbReference type="EMBL" id="NBE55147.1"/>
    </source>
</evidence>
<reference evidence="1" key="1">
    <citation type="submission" date="2020-01" db="EMBL/GenBank/DDBJ databases">
        <title>Whole-genome analyses of novel actinobacteria.</title>
        <authorList>
            <person name="Sahin N."/>
        </authorList>
    </citation>
    <scope>NUCLEOTIDE SEQUENCE</scope>
    <source>
        <strain evidence="1">YC537</strain>
    </source>
</reference>
<dbReference type="OrthoDB" id="4143706at2"/>
<dbReference type="RefSeq" id="WP_161702632.1">
    <property type="nucleotide sequence ID" value="NZ_JAAAHS010000288.1"/>
</dbReference>
<keyword evidence="2" id="KW-1185">Reference proteome</keyword>
<dbReference type="AlphaFoldDB" id="A0A964XPU6"/>
<dbReference type="Proteomes" id="UP000598297">
    <property type="component" value="Unassembled WGS sequence"/>
</dbReference>
<dbReference type="InterPro" id="IPR045592">
    <property type="entry name" value="DUF6461"/>
</dbReference>
<dbReference type="Pfam" id="PF20062">
    <property type="entry name" value="DUF6461"/>
    <property type="match status" value="1"/>
</dbReference>
<organism evidence="1 2">
    <name type="scientific">Streptomyces boluensis</name>
    <dbReference type="NCBI Taxonomy" id="1775135"/>
    <lineage>
        <taxon>Bacteria</taxon>
        <taxon>Bacillati</taxon>
        <taxon>Actinomycetota</taxon>
        <taxon>Actinomycetes</taxon>
        <taxon>Kitasatosporales</taxon>
        <taxon>Streptomycetaceae</taxon>
        <taxon>Streptomyces</taxon>
    </lineage>
</organism>
<protein>
    <submittedName>
        <fullName evidence="1">Uncharacterized protein</fullName>
    </submittedName>
</protein>
<evidence type="ECO:0000313" key="2">
    <source>
        <dbReference type="Proteomes" id="UP000598297"/>
    </source>
</evidence>
<name>A0A964XPU6_9ACTN</name>
<sequence>MPETAGALGPASELAAWLMEFSDLGFCLTLTRNRNAEDVIRAYGIDPAHARPLPLDAFLEVDPNGTGVDEGTVIRFGHSGQNAFSLEYLDTKGGRHPVLANLSAGTETVVLTEAADAMTLFRHARDGVRLSSFEPDAPQETLNGPGPHTYAELLQRVITERATDDEADRKTALQDTLRVVHDQYGELPAPAQLSGPLLTAYLPDVP</sequence>
<dbReference type="EMBL" id="JAAAHS010000288">
    <property type="protein sequence ID" value="NBE55147.1"/>
    <property type="molecule type" value="Genomic_DNA"/>
</dbReference>
<accession>A0A964XPU6</accession>
<proteinExistence type="predicted"/>
<gene>
    <name evidence="1" type="ORF">GUY60_27735</name>
</gene>